<dbReference type="EMBL" id="PFAM01000001">
    <property type="protein sequence ID" value="PIT96510.1"/>
    <property type="molecule type" value="Genomic_DNA"/>
</dbReference>
<sequence>MFAKNSLPEGDYKDVETIIGASVKVEGNFVCDGSMVIDGEVKGNVKTSKNLNVGVKALIVADVQSGNARVAGEIRGNLKVNGLLELLESAKINGDVQAVALIIAKGAILNGHCTMSETVSTVNQEEIEEA</sequence>
<evidence type="ECO:0000313" key="2">
    <source>
        <dbReference type="EMBL" id="PIT96510.1"/>
    </source>
</evidence>
<protein>
    <submittedName>
        <fullName evidence="2">Cell shape determination protein CcmA</fullName>
    </submittedName>
</protein>
<comment type="caution">
    <text evidence="2">The sequence shown here is derived from an EMBL/GenBank/DDBJ whole genome shotgun (WGS) entry which is preliminary data.</text>
</comment>
<evidence type="ECO:0000256" key="1">
    <source>
        <dbReference type="ARBA" id="ARBA00044755"/>
    </source>
</evidence>
<dbReference type="PANTHER" id="PTHR35024:SF4">
    <property type="entry name" value="POLYMER-FORMING CYTOSKELETAL PROTEIN"/>
    <property type="match status" value="1"/>
</dbReference>
<comment type="similarity">
    <text evidence="1">Belongs to the bactofilin family.</text>
</comment>
<dbReference type="Proteomes" id="UP000228533">
    <property type="component" value="Unassembled WGS sequence"/>
</dbReference>
<dbReference type="PANTHER" id="PTHR35024">
    <property type="entry name" value="HYPOTHETICAL CYTOSOLIC PROTEIN"/>
    <property type="match status" value="1"/>
</dbReference>
<gene>
    <name evidence="2" type="ORF">COT94_00065</name>
</gene>
<dbReference type="AlphaFoldDB" id="A0A2M6WUQ5"/>
<evidence type="ECO:0000313" key="3">
    <source>
        <dbReference type="Proteomes" id="UP000228533"/>
    </source>
</evidence>
<dbReference type="Pfam" id="PF04519">
    <property type="entry name" value="Bactofilin"/>
    <property type="match status" value="1"/>
</dbReference>
<dbReference type="InterPro" id="IPR007607">
    <property type="entry name" value="BacA/B"/>
</dbReference>
<accession>A0A2M6WUQ5</accession>
<organism evidence="2 3">
    <name type="scientific">Candidatus Falkowbacteria bacterium CG10_big_fil_rev_8_21_14_0_10_37_14</name>
    <dbReference type="NCBI Taxonomy" id="1974561"/>
    <lineage>
        <taxon>Bacteria</taxon>
        <taxon>Candidatus Falkowiibacteriota</taxon>
    </lineage>
</organism>
<proteinExistence type="inferred from homology"/>
<name>A0A2M6WUQ5_9BACT</name>
<reference evidence="3" key="1">
    <citation type="submission" date="2017-09" db="EMBL/GenBank/DDBJ databases">
        <title>Depth-based differentiation of microbial function through sediment-hosted aquifers and enrichment of novel symbionts in the deep terrestrial subsurface.</title>
        <authorList>
            <person name="Probst A.J."/>
            <person name="Ladd B."/>
            <person name="Jarett J.K."/>
            <person name="Geller-Mcgrath D.E."/>
            <person name="Sieber C.M.K."/>
            <person name="Emerson J.B."/>
            <person name="Anantharaman K."/>
            <person name="Thomas B.C."/>
            <person name="Malmstrom R."/>
            <person name="Stieglmeier M."/>
            <person name="Klingl A."/>
            <person name="Woyke T."/>
            <person name="Ryan C.M."/>
            <person name="Banfield J.F."/>
        </authorList>
    </citation>
    <scope>NUCLEOTIDE SEQUENCE [LARGE SCALE GENOMIC DNA]</scope>
</reference>